<feature type="binding site" evidence="8">
    <location>
        <position position="105"/>
    </location>
    <ligand>
        <name>substrate</name>
    </ligand>
</feature>
<comment type="similarity">
    <text evidence="2 8 9">Belongs to the glutamyl-tRNA reductase family.</text>
</comment>
<evidence type="ECO:0000259" key="11">
    <source>
        <dbReference type="Pfam" id="PF01488"/>
    </source>
</evidence>
<gene>
    <name evidence="8 13" type="primary">hemA</name>
    <name evidence="13" type="ORF">ISU02_08965</name>
</gene>
<evidence type="ECO:0000256" key="4">
    <source>
        <dbReference type="ARBA" id="ARBA00022857"/>
    </source>
</evidence>
<evidence type="ECO:0000256" key="5">
    <source>
        <dbReference type="ARBA" id="ARBA00023002"/>
    </source>
</evidence>
<dbReference type="Proteomes" id="UP000614200">
    <property type="component" value="Unassembled WGS sequence"/>
</dbReference>
<dbReference type="InterPro" id="IPR036453">
    <property type="entry name" value="GluRdtase_dimer_dom_sf"/>
</dbReference>
<dbReference type="SUPFAM" id="SSF69742">
    <property type="entry name" value="Glutamyl tRNA-reductase catalytic, N-terminal domain"/>
    <property type="match status" value="1"/>
</dbReference>
<keyword evidence="5 8" id="KW-0560">Oxidoreductase</keyword>
<sequence length="412" mass="46768">MQIGIIGLNHHSASVAEREKIALTDNQKIELMQTIIGLGAIETVVLGTCGRFEIYYVTQMDHFQPIEQKILKHLKNNFKIDADLYQKSGFHVIDHLFKVSSGLDSAIIGEDQILGQTKNALTLSSDCLCSGKILNKLFREAVSFSKRIKTELKISETPLSLSYIGIKKAKSAMTLTEDTIITMVGLGKMGNLAIKYLFESPFKTIYIAVRNPEKLSQEILDHDKIMIVPFEERYNAINKSHLIISSTAAPHPVIRKSSLNFKTQTPVIVDLAMPRDCEQSVYEMPGITAWDVDALKEVSEENYHKRQSLIKQVDDLIFDKSNECLKWIEATKVDDLLKSWNNSINEIKGQTLDILSRKMDLNDEDLKQLLDKHLESALKKMIKKPLESLKTMDNSVKREHSVQLLKELYGYE</sequence>
<dbReference type="InterPro" id="IPR006151">
    <property type="entry name" value="Shikm_DH/Glu-tRNA_Rdtase"/>
</dbReference>
<dbReference type="PANTHER" id="PTHR43013:SF1">
    <property type="entry name" value="GLUTAMYL-TRNA REDUCTASE"/>
    <property type="match status" value="1"/>
</dbReference>
<dbReference type="HAMAP" id="MF_00087">
    <property type="entry name" value="Glu_tRNA_reductase"/>
    <property type="match status" value="1"/>
</dbReference>
<evidence type="ECO:0000256" key="3">
    <source>
        <dbReference type="ARBA" id="ARBA00012970"/>
    </source>
</evidence>
<evidence type="ECO:0000313" key="14">
    <source>
        <dbReference type="Proteomes" id="UP000614200"/>
    </source>
</evidence>
<keyword evidence="14" id="KW-1185">Reference proteome</keyword>
<dbReference type="SUPFAM" id="SSF69075">
    <property type="entry name" value="Glutamyl tRNA-reductase dimerization domain"/>
    <property type="match status" value="1"/>
</dbReference>
<comment type="pathway">
    <text evidence="1 8 9">Porphyrin-containing compound metabolism; protoporphyrin-IX biosynthesis; 5-aminolevulinate from L-glutamyl-tRNA(Glu): step 1/2.</text>
</comment>
<evidence type="ECO:0000256" key="9">
    <source>
        <dbReference type="RuleBase" id="RU000584"/>
    </source>
</evidence>
<feature type="active site" description="Nucleophile" evidence="8">
    <location>
        <position position="49"/>
    </location>
</feature>
<evidence type="ECO:0000259" key="10">
    <source>
        <dbReference type="Pfam" id="PF00745"/>
    </source>
</evidence>
<dbReference type="InterPro" id="IPR000343">
    <property type="entry name" value="4pyrrol_synth_GluRdtase"/>
</dbReference>
<dbReference type="InterPro" id="IPR036291">
    <property type="entry name" value="NAD(P)-bd_dom_sf"/>
</dbReference>
<evidence type="ECO:0000256" key="7">
    <source>
        <dbReference type="ARBA" id="ARBA00047464"/>
    </source>
</evidence>
<dbReference type="InterPro" id="IPR015895">
    <property type="entry name" value="4pyrrol_synth_GluRdtase_N"/>
</dbReference>
<feature type="binding site" evidence="8">
    <location>
        <begin position="185"/>
        <end position="190"/>
    </location>
    <ligand>
        <name>NADP(+)</name>
        <dbReference type="ChEBI" id="CHEBI:58349"/>
    </ligand>
</feature>
<dbReference type="Pfam" id="PF05201">
    <property type="entry name" value="GlutR_N"/>
    <property type="match status" value="1"/>
</dbReference>
<comment type="caution">
    <text evidence="13">The sequence shown here is derived from an EMBL/GenBank/DDBJ whole genome shotgun (WGS) entry which is preliminary data.</text>
</comment>
<proteinExistence type="inferred from homology"/>
<dbReference type="PANTHER" id="PTHR43013">
    <property type="entry name" value="GLUTAMYL-TRNA REDUCTASE"/>
    <property type="match status" value="1"/>
</dbReference>
<evidence type="ECO:0000256" key="1">
    <source>
        <dbReference type="ARBA" id="ARBA00005059"/>
    </source>
</evidence>
<feature type="domain" description="Quinate/shikimate 5-dehydrogenase/glutamyl-tRNA reductase" evidence="11">
    <location>
        <begin position="169"/>
        <end position="298"/>
    </location>
</feature>
<reference evidence="13 14" key="1">
    <citation type="submission" date="2020-11" db="EMBL/GenBank/DDBJ databases">
        <title>Fusibacter basophilias sp. nov.</title>
        <authorList>
            <person name="Qiu D."/>
        </authorList>
    </citation>
    <scope>NUCLEOTIDE SEQUENCE [LARGE SCALE GENOMIC DNA]</scope>
    <source>
        <strain evidence="13 14">Q10-2</strain>
    </source>
</reference>
<name>A0ABR9ZS15_9FIRM</name>
<dbReference type="InterPro" id="IPR036343">
    <property type="entry name" value="GluRdtase_N_sf"/>
</dbReference>
<comment type="function">
    <text evidence="8">Catalyzes the NADPH-dependent reduction of glutamyl-tRNA(Glu) to glutamate 1-semialdehyde (GSA).</text>
</comment>
<dbReference type="EMBL" id="JADKNH010000005">
    <property type="protein sequence ID" value="MBF4693249.1"/>
    <property type="molecule type" value="Genomic_DNA"/>
</dbReference>
<keyword evidence="4 8" id="KW-0521">NADP</keyword>
<keyword evidence="6 8" id="KW-0627">Porphyrin biosynthesis</keyword>
<comment type="domain">
    <text evidence="8">Possesses an unusual extended V-shaped dimeric structure with each monomer consisting of three distinct domains arranged along a curved 'spinal' alpha-helix. The N-terminal catalytic domain specifically recognizes the glutamate moiety of the substrate. The second domain is the NADPH-binding domain, and the third C-terminal domain is responsible for dimerization.</text>
</comment>
<dbReference type="Gene3D" id="3.30.460.30">
    <property type="entry name" value="Glutamyl-tRNA reductase, N-terminal domain"/>
    <property type="match status" value="1"/>
</dbReference>
<feature type="site" description="Important for activity" evidence="8">
    <location>
        <position position="95"/>
    </location>
</feature>
<comment type="catalytic activity">
    <reaction evidence="7 8 9">
        <text>(S)-4-amino-5-oxopentanoate + tRNA(Glu) + NADP(+) = L-glutamyl-tRNA(Glu) + NADPH + H(+)</text>
        <dbReference type="Rhea" id="RHEA:12344"/>
        <dbReference type="Rhea" id="RHEA-COMP:9663"/>
        <dbReference type="Rhea" id="RHEA-COMP:9680"/>
        <dbReference type="ChEBI" id="CHEBI:15378"/>
        <dbReference type="ChEBI" id="CHEBI:57501"/>
        <dbReference type="ChEBI" id="CHEBI:57783"/>
        <dbReference type="ChEBI" id="CHEBI:58349"/>
        <dbReference type="ChEBI" id="CHEBI:78442"/>
        <dbReference type="ChEBI" id="CHEBI:78520"/>
        <dbReference type="EC" id="1.2.1.70"/>
    </reaction>
</comment>
<dbReference type="SUPFAM" id="SSF51735">
    <property type="entry name" value="NAD(P)-binding Rossmann-fold domains"/>
    <property type="match status" value="1"/>
</dbReference>
<feature type="domain" description="Glutamyl-tRNA reductase N-terminal" evidence="12">
    <location>
        <begin position="6"/>
        <end position="151"/>
    </location>
</feature>
<dbReference type="GO" id="GO:0008883">
    <property type="term" value="F:glutamyl-tRNA reductase activity"/>
    <property type="evidence" value="ECO:0007669"/>
    <property type="project" value="UniProtKB-EC"/>
</dbReference>
<feature type="domain" description="Tetrapyrrole biosynthesis glutamyl-tRNA reductase dimerisation" evidence="10">
    <location>
        <begin position="313"/>
        <end position="410"/>
    </location>
</feature>
<dbReference type="PIRSF" id="PIRSF000445">
    <property type="entry name" value="4pyrrol_synth_GluRdtase"/>
    <property type="match status" value="1"/>
</dbReference>
<dbReference type="RefSeq" id="WP_194701494.1">
    <property type="nucleotide sequence ID" value="NZ_JADKNH010000005.1"/>
</dbReference>
<organism evidence="13 14">
    <name type="scientific">Fusibacter ferrireducens</name>
    <dbReference type="NCBI Taxonomy" id="2785058"/>
    <lineage>
        <taxon>Bacteria</taxon>
        <taxon>Bacillati</taxon>
        <taxon>Bacillota</taxon>
        <taxon>Clostridia</taxon>
        <taxon>Eubacteriales</taxon>
        <taxon>Eubacteriales Family XII. Incertae Sedis</taxon>
        <taxon>Fusibacter</taxon>
    </lineage>
</organism>
<evidence type="ECO:0000256" key="6">
    <source>
        <dbReference type="ARBA" id="ARBA00023244"/>
    </source>
</evidence>
<evidence type="ECO:0000259" key="12">
    <source>
        <dbReference type="Pfam" id="PF05201"/>
    </source>
</evidence>
<comment type="miscellaneous">
    <text evidence="8">During catalysis, the active site Cys acts as a nucleophile attacking the alpha-carbonyl group of tRNA-bound glutamate with the formation of a thioester intermediate between enzyme and glutamate, and the concomitant release of tRNA(Glu). The thioester intermediate is finally reduced by direct hydride transfer from NADPH, to form the product GSA.</text>
</comment>
<feature type="binding site" evidence="8">
    <location>
        <begin position="110"/>
        <end position="112"/>
    </location>
    <ligand>
        <name>substrate</name>
    </ligand>
</feature>
<dbReference type="Gene3D" id="3.40.50.720">
    <property type="entry name" value="NAD(P)-binding Rossmann-like Domain"/>
    <property type="match status" value="1"/>
</dbReference>
<dbReference type="InterPro" id="IPR015896">
    <property type="entry name" value="4pyrrol_synth_GluRdtase_dimer"/>
</dbReference>
<dbReference type="EC" id="1.2.1.70" evidence="3 8"/>
<protein>
    <recommendedName>
        <fullName evidence="3 8">Glutamyl-tRNA reductase</fullName>
        <shortName evidence="8">GluTR</shortName>
        <ecNumber evidence="3 8">1.2.1.70</ecNumber>
    </recommendedName>
</protein>
<feature type="binding site" evidence="8">
    <location>
        <position position="116"/>
    </location>
    <ligand>
        <name>substrate</name>
    </ligand>
</feature>
<evidence type="ECO:0000256" key="8">
    <source>
        <dbReference type="HAMAP-Rule" id="MF_00087"/>
    </source>
</evidence>
<comment type="subunit">
    <text evidence="8">Homodimer.</text>
</comment>
<accession>A0ABR9ZS15</accession>
<evidence type="ECO:0000256" key="2">
    <source>
        <dbReference type="ARBA" id="ARBA00005916"/>
    </source>
</evidence>
<dbReference type="Pfam" id="PF01488">
    <property type="entry name" value="Shikimate_DH"/>
    <property type="match status" value="1"/>
</dbReference>
<dbReference type="NCBIfam" id="TIGR01035">
    <property type="entry name" value="hemA"/>
    <property type="match status" value="1"/>
</dbReference>
<feature type="binding site" evidence="8">
    <location>
        <begin position="48"/>
        <end position="51"/>
    </location>
    <ligand>
        <name>substrate</name>
    </ligand>
</feature>
<evidence type="ECO:0000313" key="13">
    <source>
        <dbReference type="EMBL" id="MBF4693249.1"/>
    </source>
</evidence>
<dbReference type="Pfam" id="PF00745">
    <property type="entry name" value="GlutR_dimer"/>
    <property type="match status" value="1"/>
</dbReference>